<organism evidence="1 2">
    <name type="scientific">Sphingobacterium spiritivorum</name>
    <name type="common">Flavobacterium spiritivorum</name>
    <dbReference type="NCBI Taxonomy" id="258"/>
    <lineage>
        <taxon>Bacteria</taxon>
        <taxon>Pseudomonadati</taxon>
        <taxon>Bacteroidota</taxon>
        <taxon>Sphingobacteriia</taxon>
        <taxon>Sphingobacteriales</taxon>
        <taxon>Sphingobacteriaceae</taxon>
        <taxon>Sphingobacterium</taxon>
    </lineage>
</organism>
<dbReference type="Pfam" id="PF13578">
    <property type="entry name" value="Methyltransf_24"/>
    <property type="match status" value="1"/>
</dbReference>
<dbReference type="PANTHER" id="PTHR43167:SF1">
    <property type="entry name" value="PUTATIVE (AFU_ORTHOLOGUE AFUA_6G01830)-RELATED"/>
    <property type="match status" value="1"/>
</dbReference>
<dbReference type="SUPFAM" id="SSF53335">
    <property type="entry name" value="S-adenosyl-L-methionine-dependent methyltransferases"/>
    <property type="match status" value="1"/>
</dbReference>
<accession>A0A380BIY2</accession>
<dbReference type="Proteomes" id="UP000254893">
    <property type="component" value="Unassembled WGS sequence"/>
</dbReference>
<dbReference type="AlphaFoldDB" id="A0A380BIY2"/>
<proteinExistence type="predicted"/>
<dbReference type="PANTHER" id="PTHR43167">
    <property type="entry name" value="PUTATIVE (AFU_ORTHOLOGUE AFUA_6G01830)-RELATED"/>
    <property type="match status" value="1"/>
</dbReference>
<reference evidence="1 2" key="1">
    <citation type="submission" date="2018-06" db="EMBL/GenBank/DDBJ databases">
        <authorList>
            <consortium name="Pathogen Informatics"/>
            <person name="Doyle S."/>
        </authorList>
    </citation>
    <scope>NUCLEOTIDE SEQUENCE [LARGE SCALE GENOMIC DNA]</scope>
    <source>
        <strain evidence="1 2">NCTC11388</strain>
    </source>
</reference>
<dbReference type="GO" id="GO:0008168">
    <property type="term" value="F:methyltransferase activity"/>
    <property type="evidence" value="ECO:0007669"/>
    <property type="project" value="UniProtKB-KW"/>
</dbReference>
<dbReference type="EC" id="2.1.1.-" evidence="1"/>
<dbReference type="RefSeq" id="WP_115169301.1">
    <property type="nucleotide sequence ID" value="NZ_UGYW01000002.1"/>
</dbReference>
<evidence type="ECO:0000313" key="2">
    <source>
        <dbReference type="Proteomes" id="UP000254893"/>
    </source>
</evidence>
<dbReference type="InterPro" id="IPR029063">
    <property type="entry name" value="SAM-dependent_MTases_sf"/>
</dbReference>
<keyword evidence="1" id="KW-0489">Methyltransferase</keyword>
<gene>
    <name evidence="1" type="ORF">NCTC11388_00939</name>
</gene>
<dbReference type="Gene3D" id="3.40.50.150">
    <property type="entry name" value="Vaccinia Virus protein VP39"/>
    <property type="match status" value="1"/>
</dbReference>
<sequence length="192" mass="21665">MLNSDTYSYPDKFTDILLKTRNSGFNMASDIHTGSLLKTLAASKPHARFLELGTGTGLSTSWLLSGMDESSTLLSVDHDPAFLTIAQEYLSSDPRLTLVQQDAGEWLLDNKGLKFDFIFADTWHGKFLELETCLDMLDRAGIYFIDDLLPQPNWPEGHDQKVRNLIRDLDSRTDICLTRLHWSTGVIVAVKR</sequence>
<evidence type="ECO:0000313" key="1">
    <source>
        <dbReference type="EMBL" id="SUJ02073.1"/>
    </source>
</evidence>
<name>A0A380BIY2_SPHSI</name>
<dbReference type="GO" id="GO:0032259">
    <property type="term" value="P:methylation"/>
    <property type="evidence" value="ECO:0007669"/>
    <property type="project" value="UniProtKB-KW"/>
</dbReference>
<keyword evidence="1" id="KW-0808">Transferase</keyword>
<protein>
    <submittedName>
        <fullName evidence="1">O-methyltransferase MSMEG_5073</fullName>
        <ecNumber evidence="1">2.1.1.-</ecNumber>
    </submittedName>
</protein>
<dbReference type="CDD" id="cd02440">
    <property type="entry name" value="AdoMet_MTases"/>
    <property type="match status" value="1"/>
</dbReference>
<dbReference type="EMBL" id="UGYW01000002">
    <property type="protein sequence ID" value="SUJ02073.1"/>
    <property type="molecule type" value="Genomic_DNA"/>
</dbReference>